<gene>
    <name evidence="2" type="ORF">GCM10011514_36660</name>
</gene>
<protein>
    <submittedName>
        <fullName evidence="2">DabB protein</fullName>
    </submittedName>
</protein>
<dbReference type="InterPro" id="IPR013097">
    <property type="entry name" value="Dabb"/>
</dbReference>
<organism evidence="2 3">
    <name type="scientific">Emticicia aquatilis</name>
    <dbReference type="NCBI Taxonomy" id="1537369"/>
    <lineage>
        <taxon>Bacteria</taxon>
        <taxon>Pseudomonadati</taxon>
        <taxon>Bacteroidota</taxon>
        <taxon>Cytophagia</taxon>
        <taxon>Cytophagales</taxon>
        <taxon>Leadbetterellaceae</taxon>
        <taxon>Emticicia</taxon>
    </lineage>
</organism>
<evidence type="ECO:0000259" key="1">
    <source>
        <dbReference type="PROSITE" id="PS51502"/>
    </source>
</evidence>
<keyword evidence="3" id="KW-1185">Reference proteome</keyword>
<reference evidence="2" key="1">
    <citation type="journal article" date="2014" name="Int. J. Syst. Evol. Microbiol.">
        <title>Complete genome sequence of Corynebacterium casei LMG S-19264T (=DSM 44701T), isolated from a smear-ripened cheese.</title>
        <authorList>
            <consortium name="US DOE Joint Genome Institute (JGI-PGF)"/>
            <person name="Walter F."/>
            <person name="Albersmeier A."/>
            <person name="Kalinowski J."/>
            <person name="Ruckert C."/>
        </authorList>
    </citation>
    <scope>NUCLEOTIDE SEQUENCE</scope>
    <source>
        <strain evidence="2">CGMCC 1.15958</strain>
    </source>
</reference>
<evidence type="ECO:0000313" key="3">
    <source>
        <dbReference type="Proteomes" id="UP000609064"/>
    </source>
</evidence>
<dbReference type="Gene3D" id="3.30.70.100">
    <property type="match status" value="1"/>
</dbReference>
<proteinExistence type="predicted"/>
<dbReference type="Pfam" id="PF07876">
    <property type="entry name" value="Dabb"/>
    <property type="match status" value="1"/>
</dbReference>
<accession>A0A916Z060</accession>
<dbReference type="SMART" id="SM00886">
    <property type="entry name" value="Dabb"/>
    <property type="match status" value="1"/>
</dbReference>
<dbReference type="PROSITE" id="PS51502">
    <property type="entry name" value="S_R_A_B_BARREL"/>
    <property type="match status" value="1"/>
</dbReference>
<dbReference type="AlphaFoldDB" id="A0A916Z060"/>
<dbReference type="Proteomes" id="UP000609064">
    <property type="component" value="Unassembled WGS sequence"/>
</dbReference>
<dbReference type="SUPFAM" id="SSF54909">
    <property type="entry name" value="Dimeric alpha+beta barrel"/>
    <property type="match status" value="1"/>
</dbReference>
<sequence length="150" mass="17365">MEIYKYKALKIQKMNKSTRRKFLKTNAIAPLAFTTAFASEKVIKSELFVHHVYFWLKNPNSEADKAKLIEGLEALSKVSEIKMAHIGTPASTNRSVIEKGYAVSWLLFFENLEEEEIYQKHPIHLKFVADYSHLWEKVIVYDSVGTKRKG</sequence>
<name>A0A916Z060_9BACT</name>
<comment type="caution">
    <text evidence="2">The sequence shown here is derived from an EMBL/GenBank/DDBJ whole genome shotgun (WGS) entry which is preliminary data.</text>
</comment>
<dbReference type="EMBL" id="BMKK01000008">
    <property type="protein sequence ID" value="GGD69167.1"/>
    <property type="molecule type" value="Genomic_DNA"/>
</dbReference>
<evidence type="ECO:0000313" key="2">
    <source>
        <dbReference type="EMBL" id="GGD69167.1"/>
    </source>
</evidence>
<reference evidence="2" key="2">
    <citation type="submission" date="2020-09" db="EMBL/GenBank/DDBJ databases">
        <authorList>
            <person name="Sun Q."/>
            <person name="Zhou Y."/>
        </authorList>
    </citation>
    <scope>NUCLEOTIDE SEQUENCE</scope>
    <source>
        <strain evidence="2">CGMCC 1.15958</strain>
    </source>
</reference>
<feature type="domain" description="Stress-response A/B barrel" evidence="1">
    <location>
        <begin position="48"/>
        <end position="143"/>
    </location>
</feature>
<dbReference type="InterPro" id="IPR011008">
    <property type="entry name" value="Dimeric_a/b-barrel"/>
</dbReference>